<evidence type="ECO:0000256" key="6">
    <source>
        <dbReference type="ARBA" id="ARBA00022989"/>
    </source>
</evidence>
<dbReference type="AlphaFoldDB" id="A0A8B8KH04"/>
<evidence type="ECO:0000313" key="12">
    <source>
        <dbReference type="Proteomes" id="UP000694853"/>
    </source>
</evidence>
<dbReference type="GeneID" id="113855671"/>
<evidence type="ECO:0000313" key="13">
    <source>
        <dbReference type="RefSeq" id="XP_027343102.1"/>
    </source>
</evidence>
<keyword evidence="5" id="KW-0677">Repeat</keyword>
<comment type="subcellular location">
    <subcellularLocation>
        <location evidence="1">Membrane</location>
        <topology evidence="1">Single-pass type I membrane protein</topology>
    </subcellularLocation>
</comment>
<evidence type="ECO:0000259" key="11">
    <source>
        <dbReference type="Pfam" id="PF08263"/>
    </source>
</evidence>
<evidence type="ECO:0000256" key="10">
    <source>
        <dbReference type="SAM" id="SignalP"/>
    </source>
</evidence>
<evidence type="ECO:0000256" key="2">
    <source>
        <dbReference type="ARBA" id="ARBA00022614"/>
    </source>
</evidence>
<reference evidence="12" key="1">
    <citation type="journal article" date="2019" name="Toxins">
        <title>Detection of Abrin-Like and Prepropulchellin-Like Toxin Genes and Transcripts Using Whole Genome Sequencing and Full-Length Transcript Sequencing of Abrus precatorius.</title>
        <authorList>
            <person name="Hovde B.T."/>
            <person name="Daligault H.E."/>
            <person name="Hanschen E.R."/>
            <person name="Kunde Y.A."/>
            <person name="Johnson M.B."/>
            <person name="Starkenburg S.R."/>
            <person name="Johnson S.L."/>
        </authorList>
    </citation>
    <scope>NUCLEOTIDE SEQUENCE [LARGE SCALE GENOMIC DNA]</scope>
</reference>
<feature type="chain" id="PRO_5034973333" evidence="10">
    <location>
        <begin position="30"/>
        <end position="125"/>
    </location>
</feature>
<keyword evidence="8" id="KW-0675">Receptor</keyword>
<dbReference type="Proteomes" id="UP000694853">
    <property type="component" value="Unplaced"/>
</dbReference>
<feature type="domain" description="Leucine-rich repeat-containing N-terminal plant-type" evidence="11">
    <location>
        <begin position="32"/>
        <end position="76"/>
    </location>
</feature>
<dbReference type="InterPro" id="IPR032675">
    <property type="entry name" value="LRR_dom_sf"/>
</dbReference>
<proteinExistence type="predicted"/>
<keyword evidence="12" id="KW-1185">Reference proteome</keyword>
<keyword evidence="4 10" id="KW-0732">Signal</keyword>
<dbReference type="KEGG" id="aprc:113855671"/>
<keyword evidence="7" id="KW-0472">Membrane</keyword>
<sequence>MGSSSAPLLVKILICSVCMVLLNMNGSKGCLEKERLGLLEIKDYFGSSDYGHIEVLPSWVDDKGANCCGWERVHCNTKRVTHLILEDLPALIQTPMNFSLLLPFEQLQFLDFSAVYFNGSLGIEG</sequence>
<keyword evidence="6" id="KW-1133">Transmembrane helix</keyword>
<keyword evidence="3" id="KW-0812">Transmembrane</keyword>
<dbReference type="GO" id="GO:0016020">
    <property type="term" value="C:membrane"/>
    <property type="evidence" value="ECO:0007669"/>
    <property type="project" value="UniProtKB-SubCell"/>
</dbReference>
<dbReference type="PANTHER" id="PTHR48063">
    <property type="entry name" value="LRR RECEPTOR-LIKE KINASE"/>
    <property type="match status" value="1"/>
</dbReference>
<organism evidence="12 13">
    <name type="scientific">Abrus precatorius</name>
    <name type="common">Indian licorice</name>
    <name type="synonym">Glycine abrus</name>
    <dbReference type="NCBI Taxonomy" id="3816"/>
    <lineage>
        <taxon>Eukaryota</taxon>
        <taxon>Viridiplantae</taxon>
        <taxon>Streptophyta</taxon>
        <taxon>Embryophyta</taxon>
        <taxon>Tracheophyta</taxon>
        <taxon>Spermatophyta</taxon>
        <taxon>Magnoliopsida</taxon>
        <taxon>eudicotyledons</taxon>
        <taxon>Gunneridae</taxon>
        <taxon>Pentapetalae</taxon>
        <taxon>rosids</taxon>
        <taxon>fabids</taxon>
        <taxon>Fabales</taxon>
        <taxon>Fabaceae</taxon>
        <taxon>Papilionoideae</taxon>
        <taxon>50 kb inversion clade</taxon>
        <taxon>NPAAA clade</taxon>
        <taxon>indigoferoid/millettioid clade</taxon>
        <taxon>Abreae</taxon>
        <taxon>Abrus</taxon>
    </lineage>
</organism>
<name>A0A8B8KH04_ABRPR</name>
<dbReference type="RefSeq" id="XP_027343102.1">
    <property type="nucleotide sequence ID" value="XM_027487301.1"/>
</dbReference>
<evidence type="ECO:0000256" key="9">
    <source>
        <dbReference type="ARBA" id="ARBA00023180"/>
    </source>
</evidence>
<evidence type="ECO:0000256" key="1">
    <source>
        <dbReference type="ARBA" id="ARBA00004479"/>
    </source>
</evidence>
<keyword evidence="9" id="KW-0325">Glycoprotein</keyword>
<reference evidence="13" key="2">
    <citation type="submission" date="2025-08" db="UniProtKB">
        <authorList>
            <consortium name="RefSeq"/>
        </authorList>
    </citation>
    <scope>IDENTIFICATION</scope>
    <source>
        <tissue evidence="13">Young leaves</tissue>
    </source>
</reference>
<evidence type="ECO:0000256" key="7">
    <source>
        <dbReference type="ARBA" id="ARBA00023136"/>
    </source>
</evidence>
<evidence type="ECO:0000256" key="3">
    <source>
        <dbReference type="ARBA" id="ARBA00022692"/>
    </source>
</evidence>
<keyword evidence="2" id="KW-0433">Leucine-rich repeat</keyword>
<dbReference type="Pfam" id="PF08263">
    <property type="entry name" value="LRRNT_2"/>
    <property type="match status" value="1"/>
</dbReference>
<accession>A0A8B8KH04</accession>
<dbReference type="Gene3D" id="3.80.10.10">
    <property type="entry name" value="Ribonuclease Inhibitor"/>
    <property type="match status" value="1"/>
</dbReference>
<protein>
    <submittedName>
        <fullName evidence="13">Receptor-like protein 14</fullName>
    </submittedName>
</protein>
<dbReference type="InterPro" id="IPR013210">
    <property type="entry name" value="LRR_N_plant-typ"/>
</dbReference>
<evidence type="ECO:0000256" key="5">
    <source>
        <dbReference type="ARBA" id="ARBA00022737"/>
    </source>
</evidence>
<feature type="signal peptide" evidence="10">
    <location>
        <begin position="1"/>
        <end position="29"/>
    </location>
</feature>
<dbReference type="InterPro" id="IPR046956">
    <property type="entry name" value="RLP23-like"/>
</dbReference>
<gene>
    <name evidence="13" type="primary">LOC113855671</name>
</gene>
<dbReference type="OrthoDB" id="1433538at2759"/>
<evidence type="ECO:0000256" key="4">
    <source>
        <dbReference type="ARBA" id="ARBA00022729"/>
    </source>
</evidence>
<evidence type="ECO:0000256" key="8">
    <source>
        <dbReference type="ARBA" id="ARBA00023170"/>
    </source>
</evidence>
<dbReference type="PANTHER" id="PTHR48063:SF81">
    <property type="entry name" value="LEUCINE-RICH REPEAT-CONTAINING N-TERMINAL PLANT-TYPE DOMAIN-CONTAINING PROTEIN"/>
    <property type="match status" value="1"/>
</dbReference>